<dbReference type="PANTHER" id="PTHR20973">
    <property type="entry name" value="NON-SMC ELEMENT 1-RELATED"/>
    <property type="match status" value="1"/>
</dbReference>
<dbReference type="Gene3D" id="1.10.10.10">
    <property type="entry name" value="Winged helix-like DNA-binding domain superfamily/Winged helix DNA-binding domain"/>
    <property type="match status" value="1"/>
</dbReference>
<dbReference type="AlphaFoldDB" id="A0A9P4NKK4"/>
<dbReference type="InterPro" id="IPR036388">
    <property type="entry name" value="WH-like_DNA-bd_sf"/>
</dbReference>
<evidence type="ECO:0000256" key="2">
    <source>
        <dbReference type="ARBA" id="ARBA00004123"/>
    </source>
</evidence>
<keyword evidence="12 16" id="KW-0233">DNA recombination</keyword>
<keyword evidence="6 16" id="KW-0808">Transferase</keyword>
<evidence type="ECO:0000256" key="1">
    <source>
        <dbReference type="ARBA" id="ARBA00000900"/>
    </source>
</evidence>
<feature type="domain" description="RING-type" evidence="18">
    <location>
        <begin position="246"/>
        <end position="289"/>
    </location>
</feature>
<dbReference type="GO" id="GO:0005634">
    <property type="term" value="C:nucleus"/>
    <property type="evidence" value="ECO:0007669"/>
    <property type="project" value="UniProtKB-SubCell"/>
</dbReference>
<dbReference type="InterPro" id="IPR011513">
    <property type="entry name" value="Nse1"/>
</dbReference>
<keyword evidence="13 16" id="KW-0234">DNA repair</keyword>
<dbReference type="Gene3D" id="3.90.1150.220">
    <property type="match status" value="1"/>
</dbReference>
<dbReference type="SUPFAM" id="SSF57850">
    <property type="entry name" value="RING/U-box"/>
    <property type="match status" value="1"/>
</dbReference>
<evidence type="ECO:0000256" key="4">
    <source>
        <dbReference type="ARBA" id="ARBA00012483"/>
    </source>
</evidence>
<dbReference type="GO" id="GO:0030915">
    <property type="term" value="C:Smc5-Smc6 complex"/>
    <property type="evidence" value="ECO:0007669"/>
    <property type="project" value="UniProtKB-UniRule"/>
</dbReference>
<comment type="subcellular location">
    <subcellularLocation>
        <location evidence="2 16">Nucleus</location>
    </subcellularLocation>
</comment>
<comment type="similarity">
    <text evidence="3 16">Belongs to the NSE1 family.</text>
</comment>
<protein>
    <recommendedName>
        <fullName evidence="5 16">Non-structural maintenance of chromosomes element 1 homolog</fullName>
        <ecNumber evidence="4 16">2.3.2.27</ecNumber>
    </recommendedName>
</protein>
<dbReference type="Gene3D" id="3.30.40.10">
    <property type="entry name" value="Zinc/RING finger domain, C3HC4 (zinc finger)"/>
    <property type="match status" value="1"/>
</dbReference>
<evidence type="ECO:0000256" key="15">
    <source>
        <dbReference type="PROSITE-ProRule" id="PRU00175"/>
    </source>
</evidence>
<evidence type="ECO:0000313" key="19">
    <source>
        <dbReference type="EMBL" id="KAF2425320.1"/>
    </source>
</evidence>
<evidence type="ECO:0000256" key="8">
    <source>
        <dbReference type="ARBA" id="ARBA00022763"/>
    </source>
</evidence>
<dbReference type="EC" id="2.3.2.27" evidence="4 16"/>
<evidence type="ECO:0000256" key="7">
    <source>
        <dbReference type="ARBA" id="ARBA00022723"/>
    </source>
</evidence>
<comment type="function">
    <text evidence="16">Acts in a DNA repair pathway for removal of UV-induced DNA damage that is distinct from classical nucleotide excision repair and in repair of ionizing radiation damage. Functions in homologous recombination repair of DNA double strand breaks and in recovery of stalled replication forks.</text>
</comment>
<evidence type="ECO:0000256" key="13">
    <source>
        <dbReference type="ARBA" id="ARBA00023204"/>
    </source>
</evidence>
<dbReference type="Pfam" id="PF07574">
    <property type="entry name" value="SMC_Nse1"/>
    <property type="match status" value="1"/>
</dbReference>
<dbReference type="PANTHER" id="PTHR20973:SF0">
    <property type="entry name" value="NON-STRUCTURAL MAINTENANCE OF CHROMOSOMES ELEMENT 1 HOMOLOG"/>
    <property type="match status" value="1"/>
</dbReference>
<keyword evidence="14 16" id="KW-0539">Nucleus</keyword>
<keyword evidence="9 15" id="KW-0863">Zinc-finger</keyword>
<evidence type="ECO:0000256" key="14">
    <source>
        <dbReference type="ARBA" id="ARBA00023242"/>
    </source>
</evidence>
<dbReference type="Proteomes" id="UP000800235">
    <property type="component" value="Unassembled WGS sequence"/>
</dbReference>
<evidence type="ECO:0000256" key="16">
    <source>
        <dbReference type="RuleBase" id="RU368018"/>
    </source>
</evidence>
<dbReference type="GO" id="GO:0061630">
    <property type="term" value="F:ubiquitin protein ligase activity"/>
    <property type="evidence" value="ECO:0007669"/>
    <property type="project" value="UniProtKB-EC"/>
</dbReference>
<dbReference type="EMBL" id="MU007070">
    <property type="protein sequence ID" value="KAF2425320.1"/>
    <property type="molecule type" value="Genomic_DNA"/>
</dbReference>
<dbReference type="GO" id="GO:0000724">
    <property type="term" value="P:double-strand break repair via homologous recombination"/>
    <property type="evidence" value="ECO:0007669"/>
    <property type="project" value="TreeGrafter"/>
</dbReference>
<dbReference type="GO" id="GO:0008270">
    <property type="term" value="F:zinc ion binding"/>
    <property type="evidence" value="ECO:0007669"/>
    <property type="project" value="UniProtKB-KW"/>
</dbReference>
<comment type="catalytic activity">
    <reaction evidence="1 16">
        <text>S-ubiquitinyl-[E2 ubiquitin-conjugating enzyme]-L-cysteine + [acceptor protein]-L-lysine = [E2 ubiquitin-conjugating enzyme]-L-cysteine + N(6)-ubiquitinyl-[acceptor protein]-L-lysine.</text>
        <dbReference type="EC" id="2.3.2.27"/>
    </reaction>
</comment>
<feature type="region of interest" description="Disordered" evidence="17">
    <location>
        <begin position="149"/>
        <end position="180"/>
    </location>
</feature>
<evidence type="ECO:0000256" key="12">
    <source>
        <dbReference type="ARBA" id="ARBA00023172"/>
    </source>
</evidence>
<evidence type="ECO:0000256" key="3">
    <source>
        <dbReference type="ARBA" id="ARBA00010258"/>
    </source>
</evidence>
<evidence type="ECO:0000256" key="9">
    <source>
        <dbReference type="ARBA" id="ARBA00022771"/>
    </source>
</evidence>
<dbReference type="InterPro" id="IPR014857">
    <property type="entry name" value="Nse1_RING_C4HC3-type"/>
</dbReference>
<keyword evidence="8 16" id="KW-0227">DNA damage</keyword>
<organism evidence="19 20">
    <name type="scientific">Tothia fuscella</name>
    <dbReference type="NCBI Taxonomy" id="1048955"/>
    <lineage>
        <taxon>Eukaryota</taxon>
        <taxon>Fungi</taxon>
        <taxon>Dikarya</taxon>
        <taxon>Ascomycota</taxon>
        <taxon>Pezizomycotina</taxon>
        <taxon>Dothideomycetes</taxon>
        <taxon>Pleosporomycetidae</taxon>
        <taxon>Venturiales</taxon>
        <taxon>Cylindrosympodiaceae</taxon>
        <taxon>Tothia</taxon>
    </lineage>
</organism>
<evidence type="ECO:0000256" key="17">
    <source>
        <dbReference type="SAM" id="MobiDB-lite"/>
    </source>
</evidence>
<keyword evidence="7 16" id="KW-0479">Metal-binding</keyword>
<keyword evidence="11 16" id="KW-0862">Zinc</keyword>
<feature type="region of interest" description="Disordered" evidence="17">
    <location>
        <begin position="304"/>
        <end position="338"/>
    </location>
</feature>
<comment type="caution">
    <text evidence="19">The sequence shown here is derived from an EMBL/GenBank/DDBJ whole genome shotgun (WGS) entry which is preliminary data.</text>
</comment>
<comment type="subunit">
    <text evidence="16">Component of the Smc5-Smc6 complex.</text>
</comment>
<evidence type="ECO:0000259" key="18">
    <source>
        <dbReference type="PROSITE" id="PS50089"/>
    </source>
</evidence>
<evidence type="ECO:0000256" key="11">
    <source>
        <dbReference type="ARBA" id="ARBA00022833"/>
    </source>
</evidence>
<dbReference type="InterPro" id="IPR013083">
    <property type="entry name" value="Znf_RING/FYVE/PHD"/>
</dbReference>
<feature type="compositionally biased region" description="Polar residues" evidence="17">
    <location>
        <begin position="161"/>
        <end position="178"/>
    </location>
</feature>
<keyword evidence="20" id="KW-1185">Reference proteome</keyword>
<reference evidence="19" key="1">
    <citation type="journal article" date="2020" name="Stud. Mycol.">
        <title>101 Dothideomycetes genomes: a test case for predicting lifestyles and emergence of pathogens.</title>
        <authorList>
            <person name="Haridas S."/>
            <person name="Albert R."/>
            <person name="Binder M."/>
            <person name="Bloem J."/>
            <person name="Labutti K."/>
            <person name="Salamov A."/>
            <person name="Andreopoulos B."/>
            <person name="Baker S."/>
            <person name="Barry K."/>
            <person name="Bills G."/>
            <person name="Bluhm B."/>
            <person name="Cannon C."/>
            <person name="Castanera R."/>
            <person name="Culley D."/>
            <person name="Daum C."/>
            <person name="Ezra D."/>
            <person name="Gonzalez J."/>
            <person name="Henrissat B."/>
            <person name="Kuo A."/>
            <person name="Liang C."/>
            <person name="Lipzen A."/>
            <person name="Lutzoni F."/>
            <person name="Magnuson J."/>
            <person name="Mondo S."/>
            <person name="Nolan M."/>
            <person name="Ohm R."/>
            <person name="Pangilinan J."/>
            <person name="Park H.-J."/>
            <person name="Ramirez L."/>
            <person name="Alfaro M."/>
            <person name="Sun H."/>
            <person name="Tritt A."/>
            <person name="Yoshinaga Y."/>
            <person name="Zwiers L.-H."/>
            <person name="Turgeon B."/>
            <person name="Goodwin S."/>
            <person name="Spatafora J."/>
            <person name="Crous P."/>
            <person name="Grigoriev I."/>
        </authorList>
    </citation>
    <scope>NUCLEOTIDE SEQUENCE</scope>
    <source>
        <strain evidence="19">CBS 130266</strain>
    </source>
</reference>
<dbReference type="PROSITE" id="PS50089">
    <property type="entry name" value="ZF_RING_2"/>
    <property type="match status" value="1"/>
</dbReference>
<gene>
    <name evidence="19" type="ORF">EJ08DRAFT_401337</name>
</gene>
<proteinExistence type="inferred from homology"/>
<feature type="compositionally biased region" description="Low complexity" evidence="17">
    <location>
        <begin position="310"/>
        <end position="326"/>
    </location>
</feature>
<sequence>MASPVAEDAPGHYNNSHCAFLQAVLARSTITFEEAKPVLAAIMTAQENRPTLPNDITFADFNNFINTINAAIHDFDYEIRYTYPQNAPSRTQESAVYAVVNMSSDPATQLATTHSPDEISFVKRVLDAMFETHNRQSREVMAVKGMEAASNLCKPPRNRESNISSTNGDTQGQATQSAPDKGITVVQAEKVLEKMVDEGWFMKSRAGYLSLTPRALMELRGWLVESYNEEPDDEDEGPQWQRIKMCEACRDIVTVGQRCANRECNCRLHDFCTTAFFRTQSERKCPTCKTEWTSNNFVGERAARGAVAPASRHSTAGASASTSRTRPVSIPDDEDSSD</sequence>
<name>A0A9P4NKK4_9PEZI</name>
<keyword evidence="10 16" id="KW-0833">Ubl conjugation pathway</keyword>
<dbReference type="Pfam" id="PF08746">
    <property type="entry name" value="zf-RING-like"/>
    <property type="match status" value="1"/>
</dbReference>
<accession>A0A9P4NKK4</accession>
<evidence type="ECO:0000256" key="10">
    <source>
        <dbReference type="ARBA" id="ARBA00022786"/>
    </source>
</evidence>
<dbReference type="InterPro" id="IPR001841">
    <property type="entry name" value="Znf_RING"/>
</dbReference>
<evidence type="ECO:0000256" key="5">
    <source>
        <dbReference type="ARBA" id="ARBA00019422"/>
    </source>
</evidence>
<dbReference type="OrthoDB" id="185455at2759"/>
<evidence type="ECO:0000313" key="20">
    <source>
        <dbReference type="Proteomes" id="UP000800235"/>
    </source>
</evidence>
<evidence type="ECO:0000256" key="6">
    <source>
        <dbReference type="ARBA" id="ARBA00022679"/>
    </source>
</evidence>
<dbReference type="CDD" id="cd16493">
    <property type="entry name" value="RING-CH-C4HC3_NSE1"/>
    <property type="match status" value="1"/>
</dbReference>